<dbReference type="InterPro" id="IPR007401">
    <property type="entry name" value="DUF454"/>
</dbReference>
<keyword evidence="3" id="KW-1185">Reference proteome</keyword>
<evidence type="ECO:0000313" key="2">
    <source>
        <dbReference type="EMBL" id="MBZ9569083.1"/>
    </source>
</evidence>
<dbReference type="PANTHER" id="PTHR35813:SF1">
    <property type="entry name" value="INNER MEMBRANE PROTEIN YBAN"/>
    <property type="match status" value="1"/>
</dbReference>
<comment type="caution">
    <text evidence="2">The sequence shown here is derived from an EMBL/GenBank/DDBJ whole genome shotgun (WGS) entry which is preliminary data.</text>
</comment>
<dbReference type="EMBL" id="JAGXFD010000002">
    <property type="protein sequence ID" value="MBZ9569083.1"/>
    <property type="molecule type" value="Genomic_DNA"/>
</dbReference>
<gene>
    <name evidence="2" type="ORF">KGQ91_15545</name>
</gene>
<accession>A0ABS7X2F0</accession>
<proteinExistence type="predicted"/>
<feature type="transmembrane region" description="Helical" evidence="1">
    <location>
        <begin position="83"/>
        <end position="116"/>
    </location>
</feature>
<keyword evidence="1" id="KW-1133">Transmembrane helix</keyword>
<keyword evidence="1" id="KW-0812">Transmembrane</keyword>
<name>A0ABS7X2F0_9GAMM</name>
<dbReference type="Proteomes" id="UP001319883">
    <property type="component" value="Unassembled WGS sequence"/>
</dbReference>
<dbReference type="PANTHER" id="PTHR35813">
    <property type="entry name" value="INNER MEMBRANE PROTEIN YBAN"/>
    <property type="match status" value="1"/>
</dbReference>
<feature type="transmembrane region" description="Helical" evidence="1">
    <location>
        <begin position="12"/>
        <end position="42"/>
    </location>
</feature>
<evidence type="ECO:0000256" key="1">
    <source>
        <dbReference type="SAM" id="Phobius"/>
    </source>
</evidence>
<dbReference type="RefSeq" id="WP_224421470.1">
    <property type="nucleotide sequence ID" value="NZ_JAGXFD010000002.1"/>
</dbReference>
<keyword evidence="1" id="KW-0472">Membrane</keyword>
<evidence type="ECO:0000313" key="3">
    <source>
        <dbReference type="Proteomes" id="UP001319883"/>
    </source>
</evidence>
<sequence length="151" mass="16412">MPNLKHAIYASLAAVSFALGVVGLFLPVMPTTGFMLLAVWLASRGSPRFANWIRRHPRFGPPILAWEDERAIPRHAKWMAATMLVVSSLVIGFTVGALVLRLLLIVGLFALGLWIITRPEPRGACPFAAAADAAAQRRLDEASCAPRRSGR</sequence>
<protein>
    <submittedName>
        <fullName evidence="2">YbaN family protein</fullName>
    </submittedName>
</protein>
<dbReference type="Pfam" id="PF04304">
    <property type="entry name" value="DUF454"/>
    <property type="match status" value="1"/>
</dbReference>
<organism evidence="2 3">
    <name type="scientific">Modicisalibacter tunisiensis</name>
    <dbReference type="NCBI Taxonomy" id="390637"/>
    <lineage>
        <taxon>Bacteria</taxon>
        <taxon>Pseudomonadati</taxon>
        <taxon>Pseudomonadota</taxon>
        <taxon>Gammaproteobacteria</taxon>
        <taxon>Oceanospirillales</taxon>
        <taxon>Halomonadaceae</taxon>
        <taxon>Modicisalibacter</taxon>
    </lineage>
</organism>
<reference evidence="2 3" key="1">
    <citation type="submission" date="2021-05" db="EMBL/GenBank/DDBJ databases">
        <title>Petroleum and Energy Research Collection (APPE): ex situ preservation of microbial diversity associated with the oil industry and exploitation of its biotechnological potential.</title>
        <authorList>
            <person name="Paixao C.T.M."/>
            <person name="Gomes M.B."/>
            <person name="Oliveira V.M."/>
        </authorList>
    </citation>
    <scope>NUCLEOTIDE SEQUENCE [LARGE SCALE GENOMIC DNA]</scope>
    <source>
        <strain evidence="2 3">LIT2</strain>
    </source>
</reference>